<reference evidence="1" key="1">
    <citation type="journal article" date="2023" name="G3 (Bethesda)">
        <title>Whole genome assemblies of Zophobas morio and Tenebrio molitor.</title>
        <authorList>
            <person name="Kaur S."/>
            <person name="Stinson S.A."/>
            <person name="diCenzo G.C."/>
        </authorList>
    </citation>
    <scope>NUCLEOTIDE SEQUENCE</scope>
    <source>
        <strain evidence="1">QUZm001</strain>
    </source>
</reference>
<evidence type="ECO:0000313" key="1">
    <source>
        <dbReference type="EMBL" id="KAJ3657548.1"/>
    </source>
</evidence>
<dbReference type="EMBL" id="JALNTZ010000003">
    <property type="protein sequence ID" value="KAJ3657548.1"/>
    <property type="molecule type" value="Genomic_DNA"/>
</dbReference>
<name>A0AA38MIK7_9CUCU</name>
<dbReference type="Proteomes" id="UP001168821">
    <property type="component" value="Unassembled WGS sequence"/>
</dbReference>
<protein>
    <submittedName>
        <fullName evidence="1">Uncharacterized protein</fullName>
    </submittedName>
</protein>
<organism evidence="1 2">
    <name type="scientific">Zophobas morio</name>
    <dbReference type="NCBI Taxonomy" id="2755281"/>
    <lineage>
        <taxon>Eukaryota</taxon>
        <taxon>Metazoa</taxon>
        <taxon>Ecdysozoa</taxon>
        <taxon>Arthropoda</taxon>
        <taxon>Hexapoda</taxon>
        <taxon>Insecta</taxon>
        <taxon>Pterygota</taxon>
        <taxon>Neoptera</taxon>
        <taxon>Endopterygota</taxon>
        <taxon>Coleoptera</taxon>
        <taxon>Polyphaga</taxon>
        <taxon>Cucujiformia</taxon>
        <taxon>Tenebrionidae</taxon>
        <taxon>Zophobas</taxon>
    </lineage>
</organism>
<sequence>MMYVTCSVSINEFFRTPPYQMIIIFCLEFTVHIITQDAGPHALVRFMVKKKCGKRRSVRRFLMNGAAMGRGRLCKKFHPERRAYAKIGPSRDTNSQIRLVLKIEQQAANPVI</sequence>
<proteinExistence type="predicted"/>
<comment type="caution">
    <text evidence="1">The sequence shown here is derived from an EMBL/GenBank/DDBJ whole genome shotgun (WGS) entry which is preliminary data.</text>
</comment>
<evidence type="ECO:0000313" key="2">
    <source>
        <dbReference type="Proteomes" id="UP001168821"/>
    </source>
</evidence>
<accession>A0AA38MIK7</accession>
<keyword evidence="2" id="KW-1185">Reference proteome</keyword>
<dbReference type="AlphaFoldDB" id="A0AA38MIK7"/>
<gene>
    <name evidence="1" type="ORF">Zmor_009342</name>
</gene>